<evidence type="ECO:0000313" key="1">
    <source>
        <dbReference type="EMBL" id="KIM88281.1"/>
    </source>
</evidence>
<keyword evidence="2" id="KW-1185">Reference proteome</keyword>
<dbReference type="InParanoid" id="A0A0C3GCB0"/>
<sequence>MMFERRNANPSTMIKHPCEQTVWVVRCHSFDDLEQDRPNFGLYFPSILAGGVKWTHTLAHLYMNTLHH</sequence>
<reference evidence="2" key="2">
    <citation type="submission" date="2015-01" db="EMBL/GenBank/DDBJ databases">
        <title>Evolutionary Origins and Diversification of the Mycorrhizal Mutualists.</title>
        <authorList>
            <consortium name="DOE Joint Genome Institute"/>
            <consortium name="Mycorrhizal Genomics Consortium"/>
            <person name="Kohler A."/>
            <person name="Kuo A."/>
            <person name="Nagy L.G."/>
            <person name="Floudas D."/>
            <person name="Copeland A."/>
            <person name="Barry K.W."/>
            <person name="Cichocki N."/>
            <person name="Veneault-Fourrey C."/>
            <person name="LaButti K."/>
            <person name="Lindquist E.A."/>
            <person name="Lipzen A."/>
            <person name="Lundell T."/>
            <person name="Morin E."/>
            <person name="Murat C."/>
            <person name="Riley R."/>
            <person name="Ohm R."/>
            <person name="Sun H."/>
            <person name="Tunlid A."/>
            <person name="Henrissat B."/>
            <person name="Grigoriev I.V."/>
            <person name="Hibbett D.S."/>
            <person name="Martin F."/>
        </authorList>
    </citation>
    <scope>NUCLEOTIDE SEQUENCE [LARGE SCALE GENOMIC DNA]</scope>
    <source>
        <strain evidence="2">F 1598</strain>
    </source>
</reference>
<organism evidence="1 2">
    <name type="scientific">Piloderma croceum (strain F 1598)</name>
    <dbReference type="NCBI Taxonomy" id="765440"/>
    <lineage>
        <taxon>Eukaryota</taxon>
        <taxon>Fungi</taxon>
        <taxon>Dikarya</taxon>
        <taxon>Basidiomycota</taxon>
        <taxon>Agaricomycotina</taxon>
        <taxon>Agaricomycetes</taxon>
        <taxon>Agaricomycetidae</taxon>
        <taxon>Atheliales</taxon>
        <taxon>Atheliaceae</taxon>
        <taxon>Piloderma</taxon>
    </lineage>
</organism>
<dbReference type="Proteomes" id="UP000054166">
    <property type="component" value="Unassembled WGS sequence"/>
</dbReference>
<evidence type="ECO:0000313" key="2">
    <source>
        <dbReference type="Proteomes" id="UP000054166"/>
    </source>
</evidence>
<proteinExistence type="predicted"/>
<dbReference type="EMBL" id="KN832977">
    <property type="protein sequence ID" value="KIM88281.1"/>
    <property type="molecule type" value="Genomic_DNA"/>
</dbReference>
<accession>A0A0C3GCB0</accession>
<gene>
    <name evidence="1" type="ORF">PILCRDRAFT_814188</name>
</gene>
<protein>
    <submittedName>
        <fullName evidence="1">Uncharacterized protein</fullName>
    </submittedName>
</protein>
<dbReference type="AlphaFoldDB" id="A0A0C3GCB0"/>
<dbReference type="HOGENOM" id="CLU_2794804_0_0_1"/>
<name>A0A0C3GCB0_PILCF</name>
<reference evidence="1 2" key="1">
    <citation type="submission" date="2014-04" db="EMBL/GenBank/DDBJ databases">
        <authorList>
            <consortium name="DOE Joint Genome Institute"/>
            <person name="Kuo A."/>
            <person name="Tarkka M."/>
            <person name="Buscot F."/>
            <person name="Kohler A."/>
            <person name="Nagy L.G."/>
            <person name="Floudas D."/>
            <person name="Copeland A."/>
            <person name="Barry K.W."/>
            <person name="Cichocki N."/>
            <person name="Veneault-Fourrey C."/>
            <person name="LaButti K."/>
            <person name="Lindquist E.A."/>
            <person name="Lipzen A."/>
            <person name="Lundell T."/>
            <person name="Morin E."/>
            <person name="Murat C."/>
            <person name="Sun H."/>
            <person name="Tunlid A."/>
            <person name="Henrissat B."/>
            <person name="Grigoriev I.V."/>
            <person name="Hibbett D.S."/>
            <person name="Martin F."/>
            <person name="Nordberg H.P."/>
            <person name="Cantor M.N."/>
            <person name="Hua S.X."/>
        </authorList>
    </citation>
    <scope>NUCLEOTIDE SEQUENCE [LARGE SCALE GENOMIC DNA]</scope>
    <source>
        <strain evidence="1 2">F 1598</strain>
    </source>
</reference>